<proteinExistence type="predicted"/>
<name>A0A3M4TUJ9_9PSED</name>
<organism evidence="1 2">
    <name type="scientific">Pseudomonas syringae pv. coriandricola</name>
    <dbReference type="NCBI Taxonomy" id="264453"/>
    <lineage>
        <taxon>Bacteria</taxon>
        <taxon>Pseudomonadati</taxon>
        <taxon>Pseudomonadota</taxon>
        <taxon>Gammaproteobacteria</taxon>
        <taxon>Pseudomonadales</taxon>
        <taxon>Pseudomonadaceae</taxon>
        <taxon>Pseudomonas</taxon>
    </lineage>
</organism>
<dbReference type="EMBL" id="RBTT01000342">
    <property type="protein sequence ID" value="RMU04008.1"/>
    <property type="molecule type" value="Genomic_DNA"/>
</dbReference>
<reference evidence="1 2" key="1">
    <citation type="submission" date="2018-08" db="EMBL/GenBank/DDBJ databases">
        <title>Recombination of ecologically and evolutionarily significant loci maintains genetic cohesion in the Pseudomonas syringae species complex.</title>
        <authorList>
            <person name="Dillon M."/>
            <person name="Thakur S."/>
            <person name="Almeida R.N.D."/>
            <person name="Weir B.S."/>
            <person name="Guttman D.S."/>
        </authorList>
    </citation>
    <scope>NUCLEOTIDE SEQUENCE [LARGE SCALE GENOMIC DNA]</scope>
    <source>
        <strain evidence="1 2">ICMP 9829</strain>
    </source>
</reference>
<sequence>MKENARLLHAGAQHHTTGKTMRKILAASVFFASLVTHAASVLVEPVRVQLLTDNLDPAKGDQLAFEMPGGCVLAGSVNDARLVVINRKVCPSGTTNVTMVVPLDRQASFTEAQAQKNSAALEWLTESNRNYYLFNQG</sequence>
<evidence type="ECO:0000313" key="2">
    <source>
        <dbReference type="Proteomes" id="UP000274212"/>
    </source>
</evidence>
<comment type="caution">
    <text evidence="1">The sequence shown here is derived from an EMBL/GenBank/DDBJ whole genome shotgun (WGS) entry which is preliminary data.</text>
</comment>
<dbReference type="Proteomes" id="UP000274212">
    <property type="component" value="Unassembled WGS sequence"/>
</dbReference>
<protein>
    <submittedName>
        <fullName evidence="1">Uncharacterized protein</fullName>
    </submittedName>
</protein>
<accession>A0A3M4TUJ9</accession>
<evidence type="ECO:0000313" key="1">
    <source>
        <dbReference type="EMBL" id="RMU04008.1"/>
    </source>
</evidence>
<gene>
    <name evidence="1" type="ORF">ALP36_03022</name>
</gene>
<dbReference type="AlphaFoldDB" id="A0A3M4TUJ9"/>